<dbReference type="Gene3D" id="3.30.70.270">
    <property type="match status" value="1"/>
</dbReference>
<dbReference type="PANTHER" id="PTHR45138:SF9">
    <property type="entry name" value="DIGUANYLATE CYCLASE DGCM-RELATED"/>
    <property type="match status" value="1"/>
</dbReference>
<dbReference type="CDD" id="cd01949">
    <property type="entry name" value="GGDEF"/>
    <property type="match status" value="1"/>
</dbReference>
<dbReference type="InterPro" id="IPR050469">
    <property type="entry name" value="Diguanylate_Cyclase"/>
</dbReference>
<dbReference type="NCBIfam" id="NF038266">
    <property type="entry name" value="diguan_SiaD"/>
    <property type="match status" value="1"/>
</dbReference>
<dbReference type="SUPFAM" id="SSF55073">
    <property type="entry name" value="Nucleotide cyclase"/>
    <property type="match status" value="1"/>
</dbReference>
<evidence type="ECO:0000259" key="3">
    <source>
        <dbReference type="PROSITE" id="PS50887"/>
    </source>
</evidence>
<evidence type="ECO:0000313" key="7">
    <source>
        <dbReference type="Proteomes" id="UP000623509"/>
    </source>
</evidence>
<dbReference type="EMBL" id="MDUX01000009">
    <property type="protein sequence ID" value="KAF7600126.1"/>
    <property type="molecule type" value="Genomic_DNA"/>
</dbReference>
<dbReference type="GO" id="GO:0052621">
    <property type="term" value="F:diguanylate cyclase activity"/>
    <property type="evidence" value="ECO:0007669"/>
    <property type="project" value="UniProtKB-EC"/>
</dbReference>
<dbReference type="InterPro" id="IPR000160">
    <property type="entry name" value="GGDEF_dom"/>
</dbReference>
<reference evidence="4 7" key="1">
    <citation type="submission" date="2016-08" db="EMBL/GenBank/DDBJ databases">
        <title>Candidatus Dactylopiibacterium carminicum genome sequence.</title>
        <authorList>
            <person name="Ramirez-Puebla S.T."/>
            <person name="Ormeno-Orrillo E."/>
            <person name="Vera-Ponce De Leon A."/>
            <person name="Luis L."/>
            <person name="Sanchez-Flores A."/>
            <person name="Monica R."/>
            <person name="Martinez-Romero E."/>
        </authorList>
    </citation>
    <scope>NUCLEOTIDE SEQUENCE [LARGE SCALE GENOMIC DNA]</scope>
    <source>
        <strain evidence="4">END1</strain>
    </source>
</reference>
<dbReference type="OrthoDB" id="9813903at2"/>
<dbReference type="Pfam" id="PF00990">
    <property type="entry name" value="GGDEF"/>
    <property type="match status" value="1"/>
</dbReference>
<protein>
    <recommendedName>
        <fullName evidence="1">diguanylate cyclase</fullName>
        <ecNumber evidence="1">2.7.7.65</ecNumber>
    </recommendedName>
</protein>
<dbReference type="EMBL" id="NMRN01000010">
    <property type="protein sequence ID" value="PAS94044.1"/>
    <property type="molecule type" value="Genomic_DNA"/>
</dbReference>
<dbReference type="AlphaFoldDB" id="A0A272EVB3"/>
<accession>A0A272EVB3</accession>
<sequence>MPSTNLTGSDREFLADLQTLLADPAQQDNPMREPLVRLLEQFLGQRERLERLVRISDGYHHLARDQRLSLVEQYDKQVRRLEKLARISDRYQNSLRELSLALRDAALHDPLTGLANRRFLMERLREEADRSKRLKRGFSLAIMNVDHFKHINDEYGHEAGDLVLQAIARAIESQLREYDQCGRWGGEEFLILLPETPLDQAQAVLERIRVAVAEINRVGGEISTRLSASFGLAEHLHEENFSATISRAYQALYAAKAAGRNRVEQA</sequence>
<dbReference type="Proteomes" id="UP000216107">
    <property type="component" value="Unassembled WGS sequence"/>
</dbReference>
<reference evidence="5 6" key="2">
    <citation type="submission" date="2017-07" db="EMBL/GenBank/DDBJ databases">
        <title>Candidatus Dactylopiibacterium carminicum, a nitrogen-fixing symbiont of the cochineal insect Dactylopius coccus and Dactylopius opuntiae (Hemiptera: Coccoidea: Dactylopiidae).</title>
        <authorList>
            <person name="Vera A."/>
        </authorList>
    </citation>
    <scope>NUCLEOTIDE SEQUENCE [LARGE SCALE GENOMIC DNA]</scope>
    <source>
        <strain evidence="5 6">NFDCM</strain>
    </source>
</reference>
<dbReference type="GO" id="GO:1902201">
    <property type="term" value="P:negative regulation of bacterial-type flagellum-dependent cell motility"/>
    <property type="evidence" value="ECO:0007669"/>
    <property type="project" value="TreeGrafter"/>
</dbReference>
<dbReference type="Proteomes" id="UP000623509">
    <property type="component" value="Unassembled WGS sequence"/>
</dbReference>
<dbReference type="InterPro" id="IPR043128">
    <property type="entry name" value="Rev_trsase/Diguanyl_cyclase"/>
</dbReference>
<comment type="catalytic activity">
    <reaction evidence="2">
        <text>2 GTP = 3',3'-c-di-GMP + 2 diphosphate</text>
        <dbReference type="Rhea" id="RHEA:24898"/>
        <dbReference type="ChEBI" id="CHEBI:33019"/>
        <dbReference type="ChEBI" id="CHEBI:37565"/>
        <dbReference type="ChEBI" id="CHEBI:58805"/>
        <dbReference type="EC" id="2.7.7.65"/>
    </reaction>
</comment>
<evidence type="ECO:0000313" key="6">
    <source>
        <dbReference type="Proteomes" id="UP000216107"/>
    </source>
</evidence>
<evidence type="ECO:0000313" key="5">
    <source>
        <dbReference type="EMBL" id="PAS94044.1"/>
    </source>
</evidence>
<dbReference type="GO" id="GO:0043709">
    <property type="term" value="P:cell adhesion involved in single-species biofilm formation"/>
    <property type="evidence" value="ECO:0007669"/>
    <property type="project" value="TreeGrafter"/>
</dbReference>
<dbReference type="EC" id="2.7.7.65" evidence="1"/>
<dbReference type="NCBIfam" id="TIGR00254">
    <property type="entry name" value="GGDEF"/>
    <property type="match status" value="1"/>
</dbReference>
<gene>
    <name evidence="4" type="ORF">BGI27_04325</name>
    <name evidence="5" type="ORF">CGU29_05230</name>
</gene>
<keyword evidence="7" id="KW-1185">Reference proteome</keyword>
<comment type="caution">
    <text evidence="5">The sequence shown here is derived from an EMBL/GenBank/DDBJ whole genome shotgun (WGS) entry which is preliminary data.</text>
</comment>
<proteinExistence type="predicted"/>
<evidence type="ECO:0000256" key="1">
    <source>
        <dbReference type="ARBA" id="ARBA00012528"/>
    </source>
</evidence>
<dbReference type="PANTHER" id="PTHR45138">
    <property type="entry name" value="REGULATORY COMPONENTS OF SENSORY TRANSDUCTION SYSTEM"/>
    <property type="match status" value="1"/>
</dbReference>
<dbReference type="PROSITE" id="PS50887">
    <property type="entry name" value="GGDEF"/>
    <property type="match status" value="1"/>
</dbReference>
<feature type="domain" description="GGDEF" evidence="3">
    <location>
        <begin position="136"/>
        <end position="266"/>
    </location>
</feature>
<dbReference type="GO" id="GO:0005886">
    <property type="term" value="C:plasma membrane"/>
    <property type="evidence" value="ECO:0007669"/>
    <property type="project" value="TreeGrafter"/>
</dbReference>
<dbReference type="SMART" id="SM00267">
    <property type="entry name" value="GGDEF"/>
    <property type="match status" value="1"/>
</dbReference>
<dbReference type="RefSeq" id="WP_095523689.1">
    <property type="nucleotide sequence ID" value="NZ_MDUX01000009.1"/>
</dbReference>
<evidence type="ECO:0000256" key="2">
    <source>
        <dbReference type="ARBA" id="ARBA00034247"/>
    </source>
</evidence>
<evidence type="ECO:0000313" key="4">
    <source>
        <dbReference type="EMBL" id="KAF7600126.1"/>
    </source>
</evidence>
<dbReference type="FunFam" id="3.30.70.270:FF:000001">
    <property type="entry name" value="Diguanylate cyclase domain protein"/>
    <property type="match status" value="1"/>
</dbReference>
<organism evidence="5 6">
    <name type="scientific">Candidatus Dactylopiibacterium carminicum</name>
    <dbReference type="NCBI Taxonomy" id="857335"/>
    <lineage>
        <taxon>Bacteria</taxon>
        <taxon>Pseudomonadati</taxon>
        <taxon>Pseudomonadota</taxon>
        <taxon>Betaproteobacteria</taxon>
        <taxon>Rhodocyclales</taxon>
        <taxon>Rhodocyclaceae</taxon>
        <taxon>Candidatus Dactylopiibacterium</taxon>
    </lineage>
</organism>
<name>A0A272EVB3_9RHOO</name>
<dbReference type="InterPro" id="IPR029787">
    <property type="entry name" value="Nucleotide_cyclase"/>
</dbReference>